<organism evidence="2 3">
    <name type="scientific">Streblomastix strix</name>
    <dbReference type="NCBI Taxonomy" id="222440"/>
    <lineage>
        <taxon>Eukaryota</taxon>
        <taxon>Metamonada</taxon>
        <taxon>Preaxostyla</taxon>
        <taxon>Oxymonadida</taxon>
        <taxon>Streblomastigidae</taxon>
        <taxon>Streblomastix</taxon>
    </lineage>
</organism>
<accession>A0A5J4T7S2</accession>
<sequence>MKITQGKQPHGSGKKMMADALATEGHTYIIISKKMIEQVERGTCVEKIASFFEQANVLPRCLLIIKNVEEMVQEDNPERDLIIDELDYQLSNKASGAIVIMTSENIEIVPEKIKKHIKKIVFFNLPDENDRRKFFERFSFFDLAQIGRIEGETTI</sequence>
<reference evidence="2 3" key="1">
    <citation type="submission" date="2019-03" db="EMBL/GenBank/DDBJ databases">
        <title>Single cell metagenomics reveals metabolic interactions within the superorganism composed of flagellate Streblomastix strix and complex community of Bacteroidetes bacteria on its surface.</title>
        <authorList>
            <person name="Treitli S.C."/>
            <person name="Kolisko M."/>
            <person name="Husnik F."/>
            <person name="Keeling P."/>
            <person name="Hampl V."/>
        </authorList>
    </citation>
    <scope>NUCLEOTIDE SEQUENCE [LARGE SCALE GENOMIC DNA]</scope>
    <source>
        <strain evidence="2">ST1C</strain>
    </source>
</reference>
<gene>
    <name evidence="2" type="ORF">EZS28_050215</name>
</gene>
<proteinExistence type="predicted"/>
<dbReference type="InterPro" id="IPR003959">
    <property type="entry name" value="ATPase_AAA_core"/>
</dbReference>
<evidence type="ECO:0000313" key="3">
    <source>
        <dbReference type="Proteomes" id="UP000324800"/>
    </source>
</evidence>
<evidence type="ECO:0000313" key="2">
    <source>
        <dbReference type="EMBL" id="KAA6354258.1"/>
    </source>
</evidence>
<dbReference type="InterPro" id="IPR027417">
    <property type="entry name" value="P-loop_NTPase"/>
</dbReference>
<evidence type="ECO:0000259" key="1">
    <source>
        <dbReference type="Pfam" id="PF00004"/>
    </source>
</evidence>
<feature type="non-terminal residue" evidence="2">
    <location>
        <position position="155"/>
    </location>
</feature>
<comment type="caution">
    <text evidence="2">The sequence shown here is derived from an EMBL/GenBank/DDBJ whole genome shotgun (WGS) entry which is preliminary data.</text>
</comment>
<dbReference type="AlphaFoldDB" id="A0A5J4T7S2"/>
<dbReference type="Pfam" id="PF00004">
    <property type="entry name" value="AAA"/>
    <property type="match status" value="1"/>
</dbReference>
<dbReference type="Proteomes" id="UP000324800">
    <property type="component" value="Unassembled WGS sequence"/>
</dbReference>
<protein>
    <recommendedName>
        <fullName evidence="1">ATPase AAA-type core domain-containing protein</fullName>
    </recommendedName>
</protein>
<dbReference type="GO" id="GO:0005524">
    <property type="term" value="F:ATP binding"/>
    <property type="evidence" value="ECO:0007669"/>
    <property type="project" value="InterPro"/>
</dbReference>
<dbReference type="SUPFAM" id="SSF52540">
    <property type="entry name" value="P-loop containing nucleoside triphosphate hydrolases"/>
    <property type="match status" value="1"/>
</dbReference>
<dbReference type="Gene3D" id="3.40.50.300">
    <property type="entry name" value="P-loop containing nucleotide triphosphate hydrolases"/>
    <property type="match status" value="1"/>
</dbReference>
<dbReference type="GO" id="GO:0016887">
    <property type="term" value="F:ATP hydrolysis activity"/>
    <property type="evidence" value="ECO:0007669"/>
    <property type="project" value="InterPro"/>
</dbReference>
<feature type="domain" description="ATPase AAA-type core" evidence="1">
    <location>
        <begin position="9"/>
        <end position="124"/>
    </location>
</feature>
<name>A0A5J4T7S2_9EUKA</name>
<dbReference type="EMBL" id="SNRW01036627">
    <property type="protein sequence ID" value="KAA6354258.1"/>
    <property type="molecule type" value="Genomic_DNA"/>
</dbReference>